<sequence length="307" mass="35144">MPHTSRRKKHTPAKRLEVTDDDGWTRVTTADRERRGPRAIRSPVCVSSGNKSFWQTTPEEGASAEKTRQEYERTQEQWKASDSRRALVSLLQEKVLPENVEIDRCLIFGSGSFCGLRQGWISRKHSALCQLAVMKSIHGTIEETTARTLPIYAQDPAYNDVDVRFLHNFGANVAETPHGFDLVTGKSLVYAPNAEYHVEMQVLKRNPAVLLTSRLSWMWRNEKGQACTDRTPVQVESASEDSQQHEAYMMREELEQDCRSLEDFLRVKQAARIPSLDSRDNPFDNQHLYWPKPQENGESRQTQDAAK</sequence>
<name>A0ABR0KBS3_9EURO</name>
<feature type="domain" description="SRR1-like" evidence="2">
    <location>
        <begin position="92"/>
        <end position="248"/>
    </location>
</feature>
<dbReference type="InterPro" id="IPR012942">
    <property type="entry name" value="SRR1-like"/>
</dbReference>
<protein>
    <recommendedName>
        <fullName evidence="2">SRR1-like domain-containing protein</fullName>
    </recommendedName>
</protein>
<accession>A0ABR0KBS3</accession>
<evidence type="ECO:0000313" key="4">
    <source>
        <dbReference type="Proteomes" id="UP001345013"/>
    </source>
</evidence>
<dbReference type="PANTHER" id="PTHR42080">
    <property type="entry name" value="SRR1 DOMAIN-CONTAINING PROTEIN"/>
    <property type="match status" value="1"/>
</dbReference>
<organism evidence="3 4">
    <name type="scientific">Lithohypha guttulata</name>
    <dbReference type="NCBI Taxonomy" id="1690604"/>
    <lineage>
        <taxon>Eukaryota</taxon>
        <taxon>Fungi</taxon>
        <taxon>Dikarya</taxon>
        <taxon>Ascomycota</taxon>
        <taxon>Pezizomycotina</taxon>
        <taxon>Eurotiomycetes</taxon>
        <taxon>Chaetothyriomycetidae</taxon>
        <taxon>Chaetothyriales</taxon>
        <taxon>Trichomeriaceae</taxon>
        <taxon>Lithohypha</taxon>
    </lineage>
</organism>
<dbReference type="EMBL" id="JAVRRG010000048">
    <property type="protein sequence ID" value="KAK5093062.1"/>
    <property type="molecule type" value="Genomic_DNA"/>
</dbReference>
<evidence type="ECO:0000256" key="1">
    <source>
        <dbReference type="SAM" id="MobiDB-lite"/>
    </source>
</evidence>
<dbReference type="Proteomes" id="UP001345013">
    <property type="component" value="Unassembled WGS sequence"/>
</dbReference>
<keyword evidence="4" id="KW-1185">Reference proteome</keyword>
<evidence type="ECO:0000259" key="2">
    <source>
        <dbReference type="Pfam" id="PF07985"/>
    </source>
</evidence>
<evidence type="ECO:0000313" key="3">
    <source>
        <dbReference type="EMBL" id="KAK5093062.1"/>
    </source>
</evidence>
<proteinExistence type="predicted"/>
<comment type="caution">
    <text evidence="3">The sequence shown here is derived from an EMBL/GenBank/DDBJ whole genome shotgun (WGS) entry which is preliminary data.</text>
</comment>
<gene>
    <name evidence="3" type="ORF">LTR24_004592</name>
</gene>
<feature type="region of interest" description="Disordered" evidence="1">
    <location>
        <begin position="1"/>
        <end position="22"/>
    </location>
</feature>
<dbReference type="PANTHER" id="PTHR42080:SF1">
    <property type="entry name" value="SRR1-LIKE DOMAIN-CONTAINING PROTEIN"/>
    <property type="match status" value="1"/>
</dbReference>
<feature type="compositionally biased region" description="Basic residues" evidence="1">
    <location>
        <begin position="1"/>
        <end position="13"/>
    </location>
</feature>
<dbReference type="Pfam" id="PF07985">
    <property type="entry name" value="SRR1"/>
    <property type="match status" value="1"/>
</dbReference>
<reference evidence="3 4" key="1">
    <citation type="submission" date="2023-08" db="EMBL/GenBank/DDBJ databases">
        <title>Black Yeasts Isolated from many extreme environments.</title>
        <authorList>
            <person name="Coleine C."/>
            <person name="Stajich J.E."/>
            <person name="Selbmann L."/>
        </authorList>
    </citation>
    <scope>NUCLEOTIDE SEQUENCE [LARGE SCALE GENOMIC DNA]</scope>
    <source>
        <strain evidence="3 4">CCFEE 5885</strain>
    </source>
</reference>
<feature type="region of interest" description="Disordered" evidence="1">
    <location>
        <begin position="275"/>
        <end position="307"/>
    </location>
</feature>